<dbReference type="EMBL" id="JANEYF010005661">
    <property type="protein sequence ID" value="KAJ8927432.1"/>
    <property type="molecule type" value="Genomic_DNA"/>
</dbReference>
<dbReference type="InterPro" id="IPR045194">
    <property type="entry name" value="MGRN1/RNF157-like"/>
</dbReference>
<dbReference type="PANTHER" id="PTHR22996">
    <property type="entry name" value="MAHOGUNIN"/>
    <property type="match status" value="1"/>
</dbReference>
<name>A0AAV8WMR9_9CUCU</name>
<dbReference type="EC" id="2.3.2.27" evidence="2"/>
<evidence type="ECO:0000313" key="10">
    <source>
        <dbReference type="Proteomes" id="UP001162156"/>
    </source>
</evidence>
<protein>
    <recommendedName>
        <fullName evidence="2">RING-type E3 ubiquitin transferase</fullName>
        <ecNumber evidence="2">2.3.2.27</ecNumber>
    </recommendedName>
</protein>
<keyword evidence="10" id="KW-1185">Reference proteome</keyword>
<proteinExistence type="predicted"/>
<comment type="catalytic activity">
    <reaction evidence="1">
        <text>S-ubiquitinyl-[E2 ubiquitin-conjugating enzyme]-L-cysteine + [acceptor protein]-L-lysine = [E2 ubiquitin-conjugating enzyme]-L-cysteine + N(6)-ubiquitinyl-[acceptor protein]-L-lysine.</text>
        <dbReference type="EC" id="2.3.2.27"/>
    </reaction>
</comment>
<dbReference type="GO" id="GO:0061630">
    <property type="term" value="F:ubiquitin protein ligase activity"/>
    <property type="evidence" value="ECO:0007669"/>
    <property type="project" value="UniProtKB-EC"/>
</dbReference>
<evidence type="ECO:0000313" key="9">
    <source>
        <dbReference type="EMBL" id="KAJ8927432.1"/>
    </source>
</evidence>
<dbReference type="Proteomes" id="UP001162156">
    <property type="component" value="Unassembled WGS sequence"/>
</dbReference>
<keyword evidence="6" id="KW-0833">Ubl conjugation pathway</keyword>
<evidence type="ECO:0000256" key="2">
    <source>
        <dbReference type="ARBA" id="ARBA00012483"/>
    </source>
</evidence>
<evidence type="ECO:0000256" key="5">
    <source>
        <dbReference type="ARBA" id="ARBA00022771"/>
    </source>
</evidence>
<dbReference type="InterPro" id="IPR058981">
    <property type="entry name" value="MGRN1/RNF157-like_N"/>
</dbReference>
<accession>A0AAV8WMR9</accession>
<evidence type="ECO:0000256" key="3">
    <source>
        <dbReference type="ARBA" id="ARBA00022679"/>
    </source>
</evidence>
<evidence type="ECO:0000256" key="4">
    <source>
        <dbReference type="ARBA" id="ARBA00022723"/>
    </source>
</evidence>
<keyword evidence="4" id="KW-0479">Metal-binding</keyword>
<evidence type="ECO:0000256" key="6">
    <source>
        <dbReference type="ARBA" id="ARBA00022786"/>
    </source>
</evidence>
<feature type="domain" description="MGRN1/RNF157-like N-terminal" evidence="8">
    <location>
        <begin position="97"/>
        <end position="196"/>
    </location>
</feature>
<evidence type="ECO:0000256" key="1">
    <source>
        <dbReference type="ARBA" id="ARBA00000900"/>
    </source>
</evidence>
<dbReference type="GO" id="GO:0016567">
    <property type="term" value="P:protein ubiquitination"/>
    <property type="evidence" value="ECO:0007669"/>
    <property type="project" value="TreeGrafter"/>
</dbReference>
<keyword evidence="7" id="KW-0862">Zinc</keyword>
<dbReference type="GO" id="GO:0008270">
    <property type="term" value="F:zinc ion binding"/>
    <property type="evidence" value="ECO:0007669"/>
    <property type="project" value="UniProtKB-KW"/>
</dbReference>
<comment type="caution">
    <text evidence="9">The sequence shown here is derived from an EMBL/GenBank/DDBJ whole genome shotgun (WGS) entry which is preliminary data.</text>
</comment>
<dbReference type="PANTHER" id="PTHR22996:SF0">
    <property type="entry name" value="RE60872P-RELATED"/>
    <property type="match status" value="1"/>
</dbReference>
<sequence length="219" mass="24973">MGGLLTHRQHDGVEEVDVVSNHAYKYPPRSGNYFGSHFIMGGERFDTPQPESYLFGENSDLNFLGSRPTPFPYPPPQPNEPTKTLKSLVNIRKESLRYVPRDPSLTSETFHYDKGSNQPFCQSSHVFIPSKYADDDLLYDVDREVIPIAIHCVAEEGPEELRQSHSTIATVEKSSDGTYLLKALKQKLFVDGLCYLLQEIYGIENKNNDKVYVFFIYNL</sequence>
<dbReference type="Pfam" id="PF26192">
    <property type="entry name" value="RNF157-like_N"/>
    <property type="match status" value="1"/>
</dbReference>
<keyword evidence="3" id="KW-0808">Transferase</keyword>
<keyword evidence="5" id="KW-0863">Zinc-finger</keyword>
<evidence type="ECO:0000256" key="7">
    <source>
        <dbReference type="ARBA" id="ARBA00022833"/>
    </source>
</evidence>
<reference evidence="9" key="1">
    <citation type="journal article" date="2023" name="Insect Mol. Biol.">
        <title>Genome sequencing provides insights into the evolution of gene families encoding plant cell wall-degrading enzymes in longhorned beetles.</title>
        <authorList>
            <person name="Shin N.R."/>
            <person name="Okamura Y."/>
            <person name="Kirsch R."/>
            <person name="Pauchet Y."/>
        </authorList>
    </citation>
    <scope>NUCLEOTIDE SEQUENCE</scope>
    <source>
        <strain evidence="9">RBIC_L_NR</strain>
    </source>
</reference>
<organism evidence="9 10">
    <name type="scientific">Rhamnusium bicolor</name>
    <dbReference type="NCBI Taxonomy" id="1586634"/>
    <lineage>
        <taxon>Eukaryota</taxon>
        <taxon>Metazoa</taxon>
        <taxon>Ecdysozoa</taxon>
        <taxon>Arthropoda</taxon>
        <taxon>Hexapoda</taxon>
        <taxon>Insecta</taxon>
        <taxon>Pterygota</taxon>
        <taxon>Neoptera</taxon>
        <taxon>Endopterygota</taxon>
        <taxon>Coleoptera</taxon>
        <taxon>Polyphaga</taxon>
        <taxon>Cucujiformia</taxon>
        <taxon>Chrysomeloidea</taxon>
        <taxon>Cerambycidae</taxon>
        <taxon>Lepturinae</taxon>
        <taxon>Rhagiini</taxon>
        <taxon>Rhamnusium</taxon>
    </lineage>
</organism>
<gene>
    <name evidence="9" type="ORF">NQ314_020102</name>
</gene>
<dbReference type="GO" id="GO:0005737">
    <property type="term" value="C:cytoplasm"/>
    <property type="evidence" value="ECO:0007669"/>
    <property type="project" value="TreeGrafter"/>
</dbReference>
<dbReference type="AlphaFoldDB" id="A0AAV8WMR9"/>
<evidence type="ECO:0000259" key="8">
    <source>
        <dbReference type="Pfam" id="PF26192"/>
    </source>
</evidence>